<sequence>MSSDDFKTGLKRGEAIFVASVMAYETIVSTYERPTDKSGGSFTFNGYLHLLDHPFAFYLIRHWQIIWTPPTEVPMVIAEV</sequence>
<evidence type="ECO:0000313" key="1">
    <source>
        <dbReference type="EMBL" id="MBT0723633.1"/>
    </source>
</evidence>
<keyword evidence="2" id="KW-1185">Reference proteome</keyword>
<name>A0ABS5SVZ8_9GAMM</name>
<organism evidence="1 2">
    <name type="scientific">Rosenbergiella gaditana</name>
    <dbReference type="NCBI Taxonomy" id="2726987"/>
    <lineage>
        <taxon>Bacteria</taxon>
        <taxon>Pseudomonadati</taxon>
        <taxon>Pseudomonadota</taxon>
        <taxon>Gammaproteobacteria</taxon>
        <taxon>Enterobacterales</taxon>
        <taxon>Erwiniaceae</taxon>
        <taxon>Rosenbergiella</taxon>
    </lineage>
</organism>
<comment type="caution">
    <text evidence="1">The sequence shown here is derived from an EMBL/GenBank/DDBJ whole genome shotgun (WGS) entry which is preliminary data.</text>
</comment>
<dbReference type="EMBL" id="JABBFR010000004">
    <property type="protein sequence ID" value="MBT0723633.1"/>
    <property type="molecule type" value="Genomic_DNA"/>
</dbReference>
<proteinExistence type="predicted"/>
<protein>
    <submittedName>
        <fullName evidence="1">Uncharacterized protein</fullName>
    </submittedName>
</protein>
<dbReference type="Proteomes" id="UP000790096">
    <property type="component" value="Unassembled WGS sequence"/>
</dbReference>
<accession>A0ABS5SVZ8</accession>
<gene>
    <name evidence="1" type="ORF">HH682_04075</name>
</gene>
<reference evidence="1 2" key="1">
    <citation type="submission" date="2020-04" db="EMBL/GenBank/DDBJ databases">
        <title>Genome sequencing of Rosenbergiella species.</title>
        <authorList>
            <person name="Alvarez-Perez S."/>
            <person name="Lievens B."/>
        </authorList>
    </citation>
    <scope>NUCLEOTIDE SEQUENCE [LARGE SCALE GENOMIC DNA]</scope>
    <source>
        <strain evidence="1 2">S61</strain>
    </source>
</reference>
<evidence type="ECO:0000313" key="2">
    <source>
        <dbReference type="Proteomes" id="UP000790096"/>
    </source>
</evidence>